<dbReference type="AlphaFoldDB" id="A0A0F9KGP0"/>
<accession>A0A0F9KGP0</accession>
<evidence type="ECO:0000313" key="1">
    <source>
        <dbReference type="EMBL" id="KKM73896.1"/>
    </source>
</evidence>
<protein>
    <submittedName>
        <fullName evidence="1">Uncharacterized protein</fullName>
    </submittedName>
</protein>
<proteinExistence type="predicted"/>
<gene>
    <name evidence="1" type="ORF">LCGC14_1405760</name>
</gene>
<comment type="caution">
    <text evidence="1">The sequence shown here is derived from an EMBL/GenBank/DDBJ whole genome shotgun (WGS) entry which is preliminary data.</text>
</comment>
<reference evidence="1" key="1">
    <citation type="journal article" date="2015" name="Nature">
        <title>Complex archaea that bridge the gap between prokaryotes and eukaryotes.</title>
        <authorList>
            <person name="Spang A."/>
            <person name="Saw J.H."/>
            <person name="Jorgensen S.L."/>
            <person name="Zaremba-Niedzwiedzka K."/>
            <person name="Martijn J."/>
            <person name="Lind A.E."/>
            <person name="van Eijk R."/>
            <person name="Schleper C."/>
            <person name="Guy L."/>
            <person name="Ettema T.J."/>
        </authorList>
    </citation>
    <scope>NUCLEOTIDE SEQUENCE</scope>
</reference>
<organism evidence="1">
    <name type="scientific">marine sediment metagenome</name>
    <dbReference type="NCBI Taxonomy" id="412755"/>
    <lineage>
        <taxon>unclassified sequences</taxon>
        <taxon>metagenomes</taxon>
        <taxon>ecological metagenomes</taxon>
    </lineage>
</organism>
<sequence length="46" mass="5235">MPDKPLTASKWEMLKAKVFGRKIYSIEQPTKTEKGCEVIGFMGRCT</sequence>
<name>A0A0F9KGP0_9ZZZZ</name>
<dbReference type="EMBL" id="LAZR01009227">
    <property type="protein sequence ID" value="KKM73896.1"/>
    <property type="molecule type" value="Genomic_DNA"/>
</dbReference>